<keyword evidence="3 10" id="KW-0349">Heme</keyword>
<dbReference type="PROSITE" id="PS00191">
    <property type="entry name" value="CYTOCHROME_B5_1"/>
    <property type="match status" value="1"/>
</dbReference>
<dbReference type="PANTHER" id="PTHR13160:SF4">
    <property type="entry name" value="OLIGOSACCHARYLTRANSFERASE COMPLEX SUBUNIT OSTC"/>
    <property type="match status" value="1"/>
</dbReference>
<comment type="similarity">
    <text evidence="2 11">Belongs to the OSTC family.</text>
</comment>
<feature type="domain" description="Cytochrome b5 heme-binding" evidence="12">
    <location>
        <begin position="132"/>
        <end position="208"/>
    </location>
</feature>
<dbReference type="InterPro" id="IPR021149">
    <property type="entry name" value="OligosaccharylTrfase_OST3/OST6"/>
</dbReference>
<dbReference type="PRINTS" id="PR00363">
    <property type="entry name" value="CYTOCHROMEB5"/>
</dbReference>
<evidence type="ECO:0000256" key="3">
    <source>
        <dbReference type="ARBA" id="ARBA00022617"/>
    </source>
</evidence>
<dbReference type="GO" id="GO:0020037">
    <property type="term" value="F:heme binding"/>
    <property type="evidence" value="ECO:0007669"/>
    <property type="project" value="UniProtKB-UniRule"/>
</dbReference>
<comment type="similarity">
    <text evidence="9 10">Belongs to the cytochrome b5 family.</text>
</comment>
<feature type="transmembrane region" description="Helical" evidence="10">
    <location>
        <begin position="234"/>
        <end position="257"/>
    </location>
</feature>
<keyword evidence="13" id="KW-1185">Reference proteome</keyword>
<dbReference type="Proteomes" id="UP000887575">
    <property type="component" value="Unassembled WGS sequence"/>
</dbReference>
<evidence type="ECO:0000313" key="14">
    <source>
        <dbReference type="WBParaSite" id="MBELARI_LOCUS17272"/>
    </source>
</evidence>
<evidence type="ECO:0000313" key="13">
    <source>
        <dbReference type="Proteomes" id="UP000887575"/>
    </source>
</evidence>
<dbReference type="PANTHER" id="PTHR13160">
    <property type="entry name" value="OLIGOSACCHARYLTRANSFERASE COMPLEX SUBUNIT OSTC"/>
    <property type="match status" value="1"/>
</dbReference>
<keyword evidence="6 10" id="KW-1133">Transmembrane helix</keyword>
<dbReference type="AlphaFoldDB" id="A0AAF3ESZ4"/>
<dbReference type="GO" id="GO:0046872">
    <property type="term" value="F:metal ion binding"/>
    <property type="evidence" value="ECO:0007669"/>
    <property type="project" value="UniProtKB-UniRule"/>
</dbReference>
<feature type="transmembrane region" description="Helical" evidence="10">
    <location>
        <begin position="32"/>
        <end position="51"/>
    </location>
</feature>
<evidence type="ECO:0000256" key="5">
    <source>
        <dbReference type="ARBA" id="ARBA00022723"/>
    </source>
</evidence>
<evidence type="ECO:0000259" key="12">
    <source>
        <dbReference type="PROSITE" id="PS50255"/>
    </source>
</evidence>
<evidence type="ECO:0000256" key="1">
    <source>
        <dbReference type="ARBA" id="ARBA00004141"/>
    </source>
</evidence>
<reference evidence="14" key="1">
    <citation type="submission" date="2024-02" db="UniProtKB">
        <authorList>
            <consortium name="WormBaseParasite"/>
        </authorList>
    </citation>
    <scope>IDENTIFICATION</scope>
</reference>
<evidence type="ECO:0000256" key="8">
    <source>
        <dbReference type="ARBA" id="ARBA00023136"/>
    </source>
</evidence>
<dbReference type="InterPro" id="IPR042416">
    <property type="entry name" value="OSTC"/>
</dbReference>
<dbReference type="Gene3D" id="3.10.120.10">
    <property type="entry name" value="Cytochrome b5-like heme/steroid binding domain"/>
    <property type="match status" value="1"/>
</dbReference>
<evidence type="ECO:0000256" key="4">
    <source>
        <dbReference type="ARBA" id="ARBA00022692"/>
    </source>
</evidence>
<organism evidence="13 14">
    <name type="scientific">Mesorhabditis belari</name>
    <dbReference type="NCBI Taxonomy" id="2138241"/>
    <lineage>
        <taxon>Eukaryota</taxon>
        <taxon>Metazoa</taxon>
        <taxon>Ecdysozoa</taxon>
        <taxon>Nematoda</taxon>
        <taxon>Chromadorea</taxon>
        <taxon>Rhabditida</taxon>
        <taxon>Rhabditina</taxon>
        <taxon>Rhabditomorpha</taxon>
        <taxon>Rhabditoidea</taxon>
        <taxon>Rhabditidae</taxon>
        <taxon>Mesorhabditinae</taxon>
        <taxon>Mesorhabditis</taxon>
    </lineage>
</organism>
<evidence type="ECO:0000256" key="10">
    <source>
        <dbReference type="RuleBase" id="RU362121"/>
    </source>
</evidence>
<comment type="caution">
    <text evidence="10">Lacks conserved residue(s) required for the propagation of feature annotation.</text>
</comment>
<proteinExistence type="inferred from homology"/>
<dbReference type="WBParaSite" id="MBELARI_LOCUS17272">
    <property type="protein sequence ID" value="MBELARI_LOCUS17272"/>
    <property type="gene ID" value="MBELARI_LOCUS17272"/>
</dbReference>
<evidence type="ECO:0000256" key="2">
    <source>
        <dbReference type="ARBA" id="ARBA00009376"/>
    </source>
</evidence>
<keyword evidence="4 10" id="KW-0812">Transmembrane</keyword>
<accession>A0AAF3ESZ4</accession>
<dbReference type="Pfam" id="PF00173">
    <property type="entry name" value="Cyt-b5"/>
    <property type="match status" value="1"/>
</dbReference>
<keyword evidence="8 10" id="KW-0472">Membrane</keyword>
<evidence type="ECO:0000256" key="11">
    <source>
        <dbReference type="RuleBase" id="RU366060"/>
    </source>
</evidence>
<dbReference type="Pfam" id="PF04756">
    <property type="entry name" value="OST3_OST6"/>
    <property type="match status" value="1"/>
</dbReference>
<dbReference type="SUPFAM" id="SSF55856">
    <property type="entry name" value="Cytochrome b5-like heme/steroid binding domain"/>
    <property type="match status" value="1"/>
</dbReference>
<dbReference type="InterPro" id="IPR001199">
    <property type="entry name" value="Cyt_B5-like_heme/steroid-bd"/>
</dbReference>
<protein>
    <recommendedName>
        <fullName evidence="11">Oligosaccharyltransferase complex subunit</fullName>
    </recommendedName>
</protein>
<name>A0AAF3ESZ4_9BILA</name>
<comment type="subunit">
    <text evidence="11">Component of the oligosaccharyltransferase (OST) complex.</text>
</comment>
<evidence type="ECO:0000256" key="6">
    <source>
        <dbReference type="ARBA" id="ARBA00022989"/>
    </source>
</evidence>
<dbReference type="SMART" id="SM01117">
    <property type="entry name" value="Cyt-b5"/>
    <property type="match status" value="1"/>
</dbReference>
<keyword evidence="7 10" id="KW-0408">Iron</keyword>
<dbReference type="FunFam" id="3.10.120.10:FF:000002">
    <property type="entry name" value="Cytochrome b5 type B"/>
    <property type="match status" value="1"/>
</dbReference>
<comment type="function">
    <text evidence="11">Specific component of the STT3A-containing form of the oligosaccharyl transferase (OST) complex that catalyzes the initial transfer of a defined glycan (Glc(3)Man(9)GlcNAc(2) in eukaryotes) from the lipid carrier dolichol-pyrophosphate to an asparagine residue within an Asn-X-Ser/Thr consensus motif in nascent polypeptide chains, the first step in protein N-glycosylation. N-glycosylation occurs cotranslationally and the complex associates with the Sec61 complex at the channel-forming translocon complex that mediates protein translocation across the endoplasmic reticulum (ER). All subunits are required for a maximal enzyme activity.</text>
</comment>
<dbReference type="PROSITE" id="PS50255">
    <property type="entry name" value="CYTOCHROME_B5_2"/>
    <property type="match status" value="1"/>
</dbReference>
<feature type="transmembrane region" description="Helical" evidence="10">
    <location>
        <begin position="84"/>
        <end position="105"/>
    </location>
</feature>
<keyword evidence="5 10" id="KW-0479">Metal-binding</keyword>
<dbReference type="InterPro" id="IPR018506">
    <property type="entry name" value="Cyt_B5_heme-BS"/>
</dbReference>
<dbReference type="GO" id="GO:0008250">
    <property type="term" value="C:oligosaccharyltransferase complex"/>
    <property type="evidence" value="ECO:0007669"/>
    <property type="project" value="UniProtKB-UniRule"/>
</dbReference>
<evidence type="ECO:0000256" key="7">
    <source>
        <dbReference type="ARBA" id="ARBA00023004"/>
    </source>
</evidence>
<evidence type="ECO:0000256" key="9">
    <source>
        <dbReference type="ARBA" id="ARBA00038168"/>
    </source>
</evidence>
<sequence length="265" mass="28941">MDAVINGILFAAVDPPNVRIQRPKWMELPSPMTVFIFVLGTYFLVTGGVIYDVINEPPSVGSTTDERGFQRPQAILPGRINGQYIMEGLAAAFMFTLGGVGFILLDKVNEPQLQRKTRLALVGTAFGCVEMTRIITSEEVSQHNSKSSAWVIIKGKVYDVSKFLDEHPGGPEVLLEQAGKDATVPFLDVGHSSDAQQMLNDYLIGELQGGSKVNPSVPAKPSQKSEKDSSLKDVLLSPTWTNFLIPTFVGFLVYALYKSAVRAFS</sequence>
<dbReference type="InterPro" id="IPR036400">
    <property type="entry name" value="Cyt_B5-like_heme/steroid_sf"/>
</dbReference>
<comment type="subcellular location">
    <subcellularLocation>
        <location evidence="1 11">Membrane</location>
        <topology evidence="1 11">Multi-pass membrane protein</topology>
    </subcellularLocation>
</comment>